<dbReference type="EMBL" id="KN834807">
    <property type="protein sequence ID" value="KIK55375.1"/>
    <property type="molecule type" value="Genomic_DNA"/>
</dbReference>
<dbReference type="Gene3D" id="3.40.50.150">
    <property type="entry name" value="Vaccinia Virus protein VP39"/>
    <property type="match status" value="1"/>
</dbReference>
<keyword evidence="4" id="KW-1185">Reference proteome</keyword>
<organism evidence="3 4">
    <name type="scientific">Collybiopsis luxurians FD-317 M1</name>
    <dbReference type="NCBI Taxonomy" id="944289"/>
    <lineage>
        <taxon>Eukaryota</taxon>
        <taxon>Fungi</taxon>
        <taxon>Dikarya</taxon>
        <taxon>Basidiomycota</taxon>
        <taxon>Agaricomycotina</taxon>
        <taxon>Agaricomycetes</taxon>
        <taxon>Agaricomycetidae</taxon>
        <taxon>Agaricales</taxon>
        <taxon>Marasmiineae</taxon>
        <taxon>Omphalotaceae</taxon>
        <taxon>Collybiopsis</taxon>
        <taxon>Collybiopsis luxurians</taxon>
    </lineage>
</organism>
<keyword evidence="1" id="KW-0489">Methyltransferase</keyword>
<dbReference type="GO" id="GO:0008168">
    <property type="term" value="F:methyltransferase activity"/>
    <property type="evidence" value="ECO:0007669"/>
    <property type="project" value="UniProtKB-KW"/>
</dbReference>
<gene>
    <name evidence="3" type="ORF">GYMLUDRAFT_843423</name>
</gene>
<dbReference type="HOGENOM" id="CLU_2027001_0_0_1"/>
<dbReference type="AlphaFoldDB" id="A0A0D0AXM8"/>
<dbReference type="InterPro" id="IPR001525">
    <property type="entry name" value="C5_MeTfrase"/>
</dbReference>
<dbReference type="Proteomes" id="UP000053593">
    <property type="component" value="Unassembled WGS sequence"/>
</dbReference>
<evidence type="ECO:0000256" key="1">
    <source>
        <dbReference type="ARBA" id="ARBA00022603"/>
    </source>
</evidence>
<evidence type="ECO:0000256" key="2">
    <source>
        <dbReference type="ARBA" id="ARBA00022679"/>
    </source>
</evidence>
<dbReference type="OrthoDB" id="5376140at2759"/>
<evidence type="ECO:0000313" key="3">
    <source>
        <dbReference type="EMBL" id="KIK55375.1"/>
    </source>
</evidence>
<reference evidence="3 4" key="1">
    <citation type="submission" date="2014-04" db="EMBL/GenBank/DDBJ databases">
        <title>Evolutionary Origins and Diversification of the Mycorrhizal Mutualists.</title>
        <authorList>
            <consortium name="DOE Joint Genome Institute"/>
            <consortium name="Mycorrhizal Genomics Consortium"/>
            <person name="Kohler A."/>
            <person name="Kuo A."/>
            <person name="Nagy L.G."/>
            <person name="Floudas D."/>
            <person name="Copeland A."/>
            <person name="Barry K.W."/>
            <person name="Cichocki N."/>
            <person name="Veneault-Fourrey C."/>
            <person name="LaButti K."/>
            <person name="Lindquist E.A."/>
            <person name="Lipzen A."/>
            <person name="Lundell T."/>
            <person name="Morin E."/>
            <person name="Murat C."/>
            <person name="Riley R."/>
            <person name="Ohm R."/>
            <person name="Sun H."/>
            <person name="Tunlid A."/>
            <person name="Henrissat B."/>
            <person name="Grigoriev I.V."/>
            <person name="Hibbett D.S."/>
            <person name="Martin F."/>
        </authorList>
    </citation>
    <scope>NUCLEOTIDE SEQUENCE [LARGE SCALE GENOMIC DNA]</scope>
    <source>
        <strain evidence="3 4">FD-317 M1</strain>
    </source>
</reference>
<dbReference type="InterPro" id="IPR029063">
    <property type="entry name" value="SAM-dependent_MTases_sf"/>
</dbReference>
<keyword evidence="2" id="KW-0808">Transferase</keyword>
<dbReference type="Pfam" id="PF00145">
    <property type="entry name" value="DNA_methylase"/>
    <property type="match status" value="1"/>
</dbReference>
<protein>
    <recommendedName>
        <fullName evidence="5">DNA (cytosine-5-)-methyltransferase</fullName>
    </recommendedName>
</protein>
<dbReference type="GO" id="GO:0032259">
    <property type="term" value="P:methylation"/>
    <property type="evidence" value="ECO:0007669"/>
    <property type="project" value="UniProtKB-KW"/>
</dbReference>
<evidence type="ECO:0008006" key="5">
    <source>
        <dbReference type="Google" id="ProtNLM"/>
    </source>
</evidence>
<accession>A0A0D0AXM8</accession>
<proteinExistence type="predicted"/>
<name>A0A0D0AXM8_9AGAR</name>
<sequence length="122" mass="13928">MLLDLFRTVLCRSKKARTHSTLQNPIGGRTGFITILRGINPSLILRTRSKFSLISLRRVSRFYLVKTRLMSYPDSFVFQGKLKDQYKLVGSSVPPALAQACGEKIKERLFTQWPDLRPTPTS</sequence>
<dbReference type="SUPFAM" id="SSF53335">
    <property type="entry name" value="S-adenosyl-L-methionine-dependent methyltransferases"/>
    <property type="match status" value="1"/>
</dbReference>
<evidence type="ECO:0000313" key="4">
    <source>
        <dbReference type="Proteomes" id="UP000053593"/>
    </source>
</evidence>